<sequence length="93" mass="11099">MYQFQNQNGAEIKFIKSEIILQQLEPAVNEGRVSARARLIQNTDVKQRYFVVFLRPYQQLSRQIYWEFTIVRANQQVKVTFIHAKQSVQIVLR</sequence>
<gene>
    <name evidence="1" type="ORF">SS50377_13658</name>
    <name evidence="2" type="ORF">SS50377_26139</name>
</gene>
<dbReference type="EMBL" id="KI546077">
    <property type="protein sequence ID" value="EST46345.1"/>
    <property type="molecule type" value="Genomic_DNA"/>
</dbReference>
<dbReference type="VEuPathDB" id="GiardiaDB:SS50377_26139"/>
<reference evidence="2" key="2">
    <citation type="submission" date="2020-12" db="EMBL/GenBank/DDBJ databases">
        <title>New Spironucleus salmonicida genome in near-complete chromosomes.</title>
        <authorList>
            <person name="Xu F."/>
            <person name="Kurt Z."/>
            <person name="Jimenez-Gonzalez A."/>
            <person name="Astvaldsson A."/>
            <person name="Andersson J.O."/>
            <person name="Svard S.G."/>
        </authorList>
    </citation>
    <scope>NUCLEOTIDE SEQUENCE</scope>
    <source>
        <strain evidence="2">ATCC 50377</strain>
    </source>
</reference>
<evidence type="ECO:0000313" key="3">
    <source>
        <dbReference type="Proteomes" id="UP000018208"/>
    </source>
</evidence>
<dbReference type="AlphaFoldDB" id="V6LP20"/>
<name>V6LP20_9EUKA</name>
<accession>V6LP20</accession>
<proteinExistence type="predicted"/>
<organism evidence="1">
    <name type="scientific">Spironucleus salmonicida</name>
    <dbReference type="NCBI Taxonomy" id="348837"/>
    <lineage>
        <taxon>Eukaryota</taxon>
        <taxon>Metamonada</taxon>
        <taxon>Diplomonadida</taxon>
        <taxon>Hexamitidae</taxon>
        <taxon>Hexamitinae</taxon>
        <taxon>Spironucleus</taxon>
    </lineage>
</organism>
<keyword evidence="3" id="KW-1185">Reference proteome</keyword>
<protein>
    <submittedName>
        <fullName evidence="1">Uncharacterized protein</fullName>
    </submittedName>
</protein>
<evidence type="ECO:0000313" key="1">
    <source>
        <dbReference type="EMBL" id="EST46345.1"/>
    </source>
</evidence>
<dbReference type="EMBL" id="AUWU02000006">
    <property type="protein sequence ID" value="KAH0571939.1"/>
    <property type="molecule type" value="Genomic_DNA"/>
</dbReference>
<reference evidence="1 2" key="1">
    <citation type="journal article" date="2014" name="PLoS Genet.">
        <title>The Genome of Spironucleus salmonicida Highlights a Fish Pathogen Adapted to Fluctuating Environments.</title>
        <authorList>
            <person name="Xu F."/>
            <person name="Jerlstrom-Hultqvist J."/>
            <person name="Einarsson E."/>
            <person name="Astvaldsson A."/>
            <person name="Svard S.G."/>
            <person name="Andersson J.O."/>
        </authorList>
    </citation>
    <scope>NUCLEOTIDE SEQUENCE</scope>
    <source>
        <strain evidence="2">ATCC 50377</strain>
    </source>
</reference>
<evidence type="ECO:0000313" key="2">
    <source>
        <dbReference type="EMBL" id="KAH0571939.1"/>
    </source>
</evidence>
<dbReference type="Proteomes" id="UP000018208">
    <property type="component" value="Unassembled WGS sequence"/>
</dbReference>